<dbReference type="Proteomes" id="UP001189429">
    <property type="component" value="Unassembled WGS sequence"/>
</dbReference>
<keyword evidence="2" id="KW-1133">Transmembrane helix</keyword>
<proteinExistence type="predicted"/>
<keyword evidence="4" id="KW-1185">Reference proteome</keyword>
<evidence type="ECO:0000313" key="4">
    <source>
        <dbReference type="Proteomes" id="UP001189429"/>
    </source>
</evidence>
<accession>A0ABN9XFU5</accession>
<keyword evidence="2" id="KW-0472">Membrane</keyword>
<reference evidence="3" key="1">
    <citation type="submission" date="2023-10" db="EMBL/GenBank/DDBJ databases">
        <authorList>
            <person name="Chen Y."/>
            <person name="Shah S."/>
            <person name="Dougan E. K."/>
            <person name="Thang M."/>
            <person name="Chan C."/>
        </authorList>
    </citation>
    <scope>NUCLEOTIDE SEQUENCE [LARGE SCALE GENOMIC DNA]</scope>
</reference>
<gene>
    <name evidence="3" type="ORF">PCOR1329_LOCUS76274</name>
</gene>
<evidence type="ECO:0000256" key="1">
    <source>
        <dbReference type="SAM" id="MobiDB-lite"/>
    </source>
</evidence>
<organism evidence="3 4">
    <name type="scientific">Prorocentrum cordatum</name>
    <dbReference type="NCBI Taxonomy" id="2364126"/>
    <lineage>
        <taxon>Eukaryota</taxon>
        <taxon>Sar</taxon>
        <taxon>Alveolata</taxon>
        <taxon>Dinophyceae</taxon>
        <taxon>Prorocentrales</taxon>
        <taxon>Prorocentraceae</taxon>
        <taxon>Prorocentrum</taxon>
    </lineage>
</organism>
<feature type="transmembrane region" description="Helical" evidence="2">
    <location>
        <begin position="34"/>
        <end position="55"/>
    </location>
</feature>
<feature type="non-terminal residue" evidence="3">
    <location>
        <position position="1"/>
    </location>
</feature>
<feature type="non-terminal residue" evidence="3">
    <location>
        <position position="114"/>
    </location>
</feature>
<keyword evidence="2" id="KW-0812">Transmembrane</keyword>
<evidence type="ECO:0000313" key="3">
    <source>
        <dbReference type="EMBL" id="CAK0898418.1"/>
    </source>
</evidence>
<sequence>VTDARRALMVPPPPSEIGSAASAAAPEPSAFASFGWWLAPRALGSLGLLVALLAWRAETGRGSLMRLGLVAALIVVAAIWVGIQTVRGWWRAATGQQAEVEALRAQLASLTLDA</sequence>
<protein>
    <submittedName>
        <fullName evidence="3">Uncharacterized protein</fullName>
    </submittedName>
</protein>
<name>A0ABN9XFU5_9DINO</name>
<feature type="transmembrane region" description="Helical" evidence="2">
    <location>
        <begin position="67"/>
        <end position="83"/>
    </location>
</feature>
<dbReference type="EMBL" id="CAUYUJ010020469">
    <property type="protein sequence ID" value="CAK0898418.1"/>
    <property type="molecule type" value="Genomic_DNA"/>
</dbReference>
<evidence type="ECO:0000256" key="2">
    <source>
        <dbReference type="SAM" id="Phobius"/>
    </source>
</evidence>
<comment type="caution">
    <text evidence="3">The sequence shown here is derived from an EMBL/GenBank/DDBJ whole genome shotgun (WGS) entry which is preliminary data.</text>
</comment>
<feature type="region of interest" description="Disordered" evidence="1">
    <location>
        <begin position="1"/>
        <end position="21"/>
    </location>
</feature>